<dbReference type="Gene3D" id="3.40.30.10">
    <property type="entry name" value="Glutaredoxin"/>
    <property type="match status" value="1"/>
</dbReference>
<dbReference type="EMBL" id="CP072110">
    <property type="protein sequence ID" value="QTH64367.1"/>
    <property type="molecule type" value="Genomic_DNA"/>
</dbReference>
<dbReference type="AlphaFoldDB" id="A0A975DC09"/>
<dbReference type="PROSITE" id="PS51352">
    <property type="entry name" value="THIOREDOXIN_2"/>
    <property type="match status" value="1"/>
</dbReference>
<dbReference type="InterPro" id="IPR036249">
    <property type="entry name" value="Thioredoxin-like_sf"/>
</dbReference>
<reference evidence="2" key="1">
    <citation type="submission" date="2021-03" db="EMBL/GenBank/DDBJ databases">
        <title>Description of Psychrosphaera ytuae sp. nov. isolated from deep sea sediment of South China Sea.</title>
        <authorList>
            <person name="Zhang J."/>
            <person name="Xu X.-D."/>
        </authorList>
    </citation>
    <scope>NUCLEOTIDE SEQUENCE</scope>
    <source>
        <strain evidence="2">MTZ26</strain>
    </source>
</reference>
<organism evidence="2 3">
    <name type="scientific">Psychrosphaera ytuae</name>
    <dbReference type="NCBI Taxonomy" id="2820710"/>
    <lineage>
        <taxon>Bacteria</taxon>
        <taxon>Pseudomonadati</taxon>
        <taxon>Pseudomonadota</taxon>
        <taxon>Gammaproteobacteria</taxon>
        <taxon>Alteromonadales</taxon>
        <taxon>Pseudoalteromonadaceae</taxon>
        <taxon>Psychrosphaera</taxon>
    </lineage>
</organism>
<dbReference type="GO" id="GO:0016209">
    <property type="term" value="F:antioxidant activity"/>
    <property type="evidence" value="ECO:0007669"/>
    <property type="project" value="InterPro"/>
</dbReference>
<dbReference type="InterPro" id="IPR050553">
    <property type="entry name" value="Thioredoxin_ResA/DsbE_sf"/>
</dbReference>
<evidence type="ECO:0000313" key="3">
    <source>
        <dbReference type="Proteomes" id="UP000682739"/>
    </source>
</evidence>
<dbReference type="KEGG" id="psym:J1N51_02450"/>
<dbReference type="SUPFAM" id="SSF52833">
    <property type="entry name" value="Thioredoxin-like"/>
    <property type="match status" value="1"/>
</dbReference>
<dbReference type="InterPro" id="IPR013766">
    <property type="entry name" value="Thioredoxin_domain"/>
</dbReference>
<evidence type="ECO:0000313" key="2">
    <source>
        <dbReference type="EMBL" id="QTH64367.1"/>
    </source>
</evidence>
<evidence type="ECO:0000259" key="1">
    <source>
        <dbReference type="PROSITE" id="PS51352"/>
    </source>
</evidence>
<sequence length="167" mass="18855">MIKNISLQVLFFFILFHLISWVRELSLLESDSHAPNFSLVSVAGKNAGTLMTTRDFQGKPTVLFFWAPWCSVCKVSMPNLQAFHQDNFDQVNVVSIVMDYESVESVTDYMQNNQLSFTTLLGKDSTAIDYKIQGFPTYYVLDANGQIHAKSMGYSSEIGMKARTLTL</sequence>
<dbReference type="Proteomes" id="UP000682739">
    <property type="component" value="Chromosome"/>
</dbReference>
<dbReference type="InterPro" id="IPR000866">
    <property type="entry name" value="AhpC/TSA"/>
</dbReference>
<proteinExistence type="predicted"/>
<gene>
    <name evidence="2" type="ORF">J1N51_02450</name>
</gene>
<dbReference type="GO" id="GO:0016491">
    <property type="term" value="F:oxidoreductase activity"/>
    <property type="evidence" value="ECO:0007669"/>
    <property type="project" value="InterPro"/>
</dbReference>
<dbReference type="PANTHER" id="PTHR42852">
    <property type="entry name" value="THIOL:DISULFIDE INTERCHANGE PROTEIN DSBE"/>
    <property type="match status" value="1"/>
</dbReference>
<accession>A0A975DC09</accession>
<dbReference type="PANTHER" id="PTHR42852:SF17">
    <property type="entry name" value="THIOREDOXIN-LIKE PROTEIN HI_1115"/>
    <property type="match status" value="1"/>
</dbReference>
<name>A0A975DC09_9GAMM</name>
<dbReference type="Pfam" id="PF00578">
    <property type="entry name" value="AhpC-TSA"/>
    <property type="match status" value="1"/>
</dbReference>
<feature type="domain" description="Thioredoxin" evidence="1">
    <location>
        <begin position="28"/>
        <end position="167"/>
    </location>
</feature>
<dbReference type="RefSeq" id="WP_208832422.1">
    <property type="nucleotide sequence ID" value="NZ_CP072110.1"/>
</dbReference>
<protein>
    <submittedName>
        <fullName evidence="2">TlpA family protein disulfide reductase</fullName>
    </submittedName>
</protein>
<dbReference type="CDD" id="cd02966">
    <property type="entry name" value="TlpA_like_family"/>
    <property type="match status" value="1"/>
</dbReference>
<keyword evidence="3" id="KW-1185">Reference proteome</keyword>